<dbReference type="InterPro" id="IPR036266">
    <property type="entry name" value="SecA_Wing/Scaffold_sf"/>
</dbReference>
<accession>A0A0G0UVR0</accession>
<dbReference type="PROSITE" id="PS51196">
    <property type="entry name" value="SECA_MOTOR_DEAD"/>
    <property type="match status" value="1"/>
</dbReference>
<keyword evidence="6 12" id="KW-0547">Nucleotide-binding</keyword>
<feature type="binding site" evidence="12">
    <location>
        <position position="95"/>
    </location>
    <ligand>
        <name>ATP</name>
        <dbReference type="ChEBI" id="CHEBI:30616"/>
    </ligand>
</feature>
<evidence type="ECO:0000256" key="5">
    <source>
        <dbReference type="ARBA" id="ARBA00022490"/>
    </source>
</evidence>
<dbReference type="SUPFAM" id="SSF52540">
    <property type="entry name" value="P-loop containing nucleoside triphosphate hydrolases"/>
    <property type="match status" value="2"/>
</dbReference>
<dbReference type="Pfam" id="PF01043">
    <property type="entry name" value="SecA_PP_bind"/>
    <property type="match status" value="1"/>
</dbReference>
<dbReference type="PROSITE" id="PS51192">
    <property type="entry name" value="HELICASE_ATP_BIND_1"/>
    <property type="match status" value="1"/>
</dbReference>
<organism evidence="18 19">
    <name type="scientific">Candidatus Falkowbacteria bacterium GW2011_GWA2_41_14</name>
    <dbReference type="NCBI Taxonomy" id="1618635"/>
    <lineage>
        <taxon>Bacteria</taxon>
        <taxon>Candidatus Falkowiibacteriota</taxon>
    </lineage>
</organism>
<dbReference type="GO" id="GO:0005886">
    <property type="term" value="C:plasma membrane"/>
    <property type="evidence" value="ECO:0007669"/>
    <property type="project" value="UniProtKB-SubCell"/>
</dbReference>
<feature type="region of interest" description="Disordered" evidence="14">
    <location>
        <begin position="869"/>
        <end position="926"/>
    </location>
</feature>
<keyword evidence="11 12" id="KW-0472">Membrane</keyword>
<dbReference type="PANTHER" id="PTHR30612">
    <property type="entry name" value="SECA INNER MEMBRANE COMPONENT OF SEC PROTEIN SECRETION SYSTEM"/>
    <property type="match status" value="1"/>
</dbReference>
<evidence type="ECO:0000259" key="15">
    <source>
        <dbReference type="PROSITE" id="PS51192"/>
    </source>
</evidence>
<dbReference type="HAMAP" id="MF_01382">
    <property type="entry name" value="SecA"/>
    <property type="match status" value="1"/>
</dbReference>
<dbReference type="CDD" id="cd17928">
    <property type="entry name" value="DEXDc_SecA"/>
    <property type="match status" value="1"/>
</dbReference>
<dbReference type="GO" id="GO:0043952">
    <property type="term" value="P:protein transport by the Sec complex"/>
    <property type="evidence" value="ECO:0007669"/>
    <property type="project" value="UniProtKB-ARBA"/>
</dbReference>
<evidence type="ECO:0000256" key="10">
    <source>
        <dbReference type="ARBA" id="ARBA00023010"/>
    </source>
</evidence>
<dbReference type="FunFam" id="3.90.1440.10:FF:000002">
    <property type="entry name" value="Protein translocase subunit SecA"/>
    <property type="match status" value="1"/>
</dbReference>
<feature type="domain" description="SecA family profile" evidence="17">
    <location>
        <begin position="1"/>
        <end position="619"/>
    </location>
</feature>
<evidence type="ECO:0000313" key="18">
    <source>
        <dbReference type="EMBL" id="KKR91601.1"/>
    </source>
</evidence>
<feature type="domain" description="Helicase C-terminal" evidence="16">
    <location>
        <begin position="454"/>
        <end position="635"/>
    </location>
</feature>
<comment type="subunit">
    <text evidence="12">Monomer and homodimer. Part of the essential Sec protein translocation apparatus which comprises SecA, SecYEG and auxiliary proteins SecDF. Other proteins may also be involved.</text>
</comment>
<dbReference type="InterPro" id="IPR027417">
    <property type="entry name" value="P-loop_NTPase"/>
</dbReference>
<evidence type="ECO:0000256" key="12">
    <source>
        <dbReference type="HAMAP-Rule" id="MF_01382"/>
    </source>
</evidence>
<proteinExistence type="inferred from homology"/>
<comment type="similarity">
    <text evidence="2 12 13">Belongs to the SecA family.</text>
</comment>
<evidence type="ECO:0000256" key="2">
    <source>
        <dbReference type="ARBA" id="ARBA00007650"/>
    </source>
</evidence>
<comment type="subcellular location">
    <subcellularLocation>
        <location evidence="12">Cell membrane</location>
        <topology evidence="12">Peripheral membrane protein</topology>
        <orientation evidence="12">Cytoplasmic side</orientation>
    </subcellularLocation>
    <subcellularLocation>
        <location evidence="12">Cytoplasm</location>
    </subcellularLocation>
    <subcellularLocation>
        <location evidence="1">Membrane</location>
        <topology evidence="1">Peripheral membrane protein</topology>
    </subcellularLocation>
    <text evidence="12">Distribution is 50-50.</text>
</comment>
<dbReference type="PANTHER" id="PTHR30612:SF0">
    <property type="entry name" value="CHLOROPLAST PROTEIN-TRANSPORTING ATPASE"/>
    <property type="match status" value="1"/>
</dbReference>
<dbReference type="GO" id="GO:0031522">
    <property type="term" value="C:cell envelope Sec protein transport complex"/>
    <property type="evidence" value="ECO:0007669"/>
    <property type="project" value="TreeGrafter"/>
</dbReference>
<dbReference type="PRINTS" id="PR00906">
    <property type="entry name" value="SECA"/>
</dbReference>
<evidence type="ECO:0000256" key="14">
    <source>
        <dbReference type="SAM" id="MobiDB-lite"/>
    </source>
</evidence>
<evidence type="ECO:0000256" key="9">
    <source>
        <dbReference type="ARBA" id="ARBA00022967"/>
    </source>
</evidence>
<dbReference type="NCBIfam" id="NF006630">
    <property type="entry name" value="PRK09200.1"/>
    <property type="match status" value="1"/>
</dbReference>
<dbReference type="EMBL" id="LCAP01000004">
    <property type="protein sequence ID" value="KKR91601.1"/>
    <property type="molecule type" value="Genomic_DNA"/>
</dbReference>
<dbReference type="GO" id="GO:0017038">
    <property type="term" value="P:protein import"/>
    <property type="evidence" value="ECO:0007669"/>
    <property type="project" value="InterPro"/>
</dbReference>
<dbReference type="PROSITE" id="PS01312">
    <property type="entry name" value="SECA"/>
    <property type="match status" value="1"/>
</dbReference>
<evidence type="ECO:0000256" key="7">
    <source>
        <dbReference type="ARBA" id="ARBA00022840"/>
    </source>
</evidence>
<keyword evidence="7 12" id="KW-0067">ATP-binding</keyword>
<dbReference type="SMART" id="SM00958">
    <property type="entry name" value="SecA_PP_bind"/>
    <property type="match status" value="1"/>
</dbReference>
<name>A0A0G0UVR0_9BACT</name>
<dbReference type="Gene3D" id="3.40.50.300">
    <property type="entry name" value="P-loop containing nucleotide triphosphate hydrolases"/>
    <property type="match status" value="3"/>
</dbReference>
<dbReference type="NCBIfam" id="TIGR00963">
    <property type="entry name" value="secA"/>
    <property type="match status" value="1"/>
</dbReference>
<evidence type="ECO:0000256" key="1">
    <source>
        <dbReference type="ARBA" id="ARBA00004170"/>
    </source>
</evidence>
<dbReference type="SUPFAM" id="SSF81886">
    <property type="entry name" value="Helical scaffold and wing domains of SecA"/>
    <property type="match status" value="1"/>
</dbReference>
<evidence type="ECO:0000313" key="19">
    <source>
        <dbReference type="Proteomes" id="UP000034190"/>
    </source>
</evidence>
<dbReference type="PROSITE" id="PS51194">
    <property type="entry name" value="HELICASE_CTER"/>
    <property type="match status" value="1"/>
</dbReference>
<feature type="binding site" evidence="12">
    <location>
        <position position="532"/>
    </location>
    <ligand>
        <name>ATP</name>
        <dbReference type="ChEBI" id="CHEBI:30616"/>
    </ligand>
</feature>
<sequence>MHFLDKYLGDQNEKILKRMRKRVIEVNALEEKFSAMSDEDLRMMTDELKDRLGDDRGVCDPKELEKRLDGILVEAFAVVREAAKRTLGQRHFDVQLIGAQVLHERGIAEMKTGEGKTLTSTAAVYVNALAGRGVHVVTVNDYLARRDTAWMGQVYHFLGLSLGCIQNQGVAYVYDSTVKADEEDSQEEEMKSFKVDMDNLRPVSRREVYQTDITYGTNNEFGFDYLRDNMVYSADQRVQRPLHYAIIDEVDSILIDEARTPLIISAPDAESTDRYQQFAQLVRQLEEGNDYTVDEKMNAVSLTQVGIEKAEKRLGVANIYTEDVTLAFHLDQALKAQALFHKDQDYVVKDGEVLIVDEFTGRLMPGRRYSQGLHQAIEAKEGVEVQKENRTLATITIQNYFRMYKKLSGMTGTAATEAEEFQKIYDLEVVQIPTNKKVVRIDRADVVYKNETGKFQALVKEVKQRHQKGQPVLIGTISIEKNELLSELLEKAGVSHNLLNAKNHEREAEIIAQAGRIGAVTVATNMAGRGVDIVLGGHPYNKEEAQKVKDAGGLLVLGSERHEARRIDNQLRGRSGRQGDQGESQFFISMEDELMRIFGSDRIKRMMDAMGIPDDMPIENNMVSRAMESAQKKVEGHHFDTRKHLLQYDDILNHQRRAVYRMRNEILELAKDDQQERTLRAVIMEMVSEELRGIVAIHTASPHASDWQGEEIMKTIETLFPLDDTVKNEISMILRDQQGDEARSAVVDFLITQAEQTYVAVEELFDDKEALRETEKSILLRTIDTHWMDHLDAVEHVRAGIGLRGYGQRDPLVEYKRETHRLYEELLALIHSQVALSIFKISRDVDHAMKVSPLFQQFRNIQLSAPAKTAETKKSAISMEGESDATSQAEIVEESLYPKVGRNDPCPCGSKHSDERPIKYKHCHGK</sequence>
<evidence type="ECO:0000256" key="6">
    <source>
        <dbReference type="ARBA" id="ARBA00022741"/>
    </source>
</evidence>
<evidence type="ECO:0000256" key="13">
    <source>
        <dbReference type="RuleBase" id="RU003874"/>
    </source>
</evidence>
<keyword evidence="4 12" id="KW-1003">Cell membrane</keyword>
<protein>
    <recommendedName>
        <fullName evidence="12 13">Protein translocase subunit SecA</fullName>
        <ecNumber evidence="12">7.4.2.8</ecNumber>
    </recommendedName>
</protein>
<dbReference type="InterPro" id="IPR014001">
    <property type="entry name" value="Helicase_ATP-bd"/>
</dbReference>
<dbReference type="InterPro" id="IPR011116">
    <property type="entry name" value="SecA_Wing/Scaffold"/>
</dbReference>
<dbReference type="GO" id="GO:0005524">
    <property type="term" value="F:ATP binding"/>
    <property type="evidence" value="ECO:0007669"/>
    <property type="project" value="UniProtKB-UniRule"/>
</dbReference>
<dbReference type="AlphaFoldDB" id="A0A0G0UVR0"/>
<dbReference type="CDD" id="cd18803">
    <property type="entry name" value="SF2_C_secA"/>
    <property type="match status" value="1"/>
</dbReference>
<evidence type="ECO:0000259" key="17">
    <source>
        <dbReference type="PROSITE" id="PS51196"/>
    </source>
</evidence>
<dbReference type="GO" id="GO:0065002">
    <property type="term" value="P:intracellular protein transmembrane transport"/>
    <property type="evidence" value="ECO:0007669"/>
    <property type="project" value="UniProtKB-UniRule"/>
</dbReference>
<evidence type="ECO:0000259" key="16">
    <source>
        <dbReference type="PROSITE" id="PS51194"/>
    </source>
</evidence>
<dbReference type="GO" id="GO:0005829">
    <property type="term" value="C:cytosol"/>
    <property type="evidence" value="ECO:0007669"/>
    <property type="project" value="TreeGrafter"/>
</dbReference>
<dbReference type="EC" id="7.4.2.8" evidence="12"/>
<comment type="catalytic activity">
    <reaction evidence="12">
        <text>ATP + H2O + cellular proteinSide 1 = ADP + phosphate + cellular proteinSide 2.</text>
        <dbReference type="EC" id="7.4.2.8"/>
    </reaction>
</comment>
<dbReference type="Gene3D" id="3.90.1440.10">
    <property type="entry name" value="SecA, preprotein cross-linking domain"/>
    <property type="match status" value="1"/>
</dbReference>
<evidence type="ECO:0000256" key="8">
    <source>
        <dbReference type="ARBA" id="ARBA00022927"/>
    </source>
</evidence>
<dbReference type="GO" id="GO:0008564">
    <property type="term" value="F:protein-exporting ATPase activity"/>
    <property type="evidence" value="ECO:0007669"/>
    <property type="project" value="UniProtKB-EC"/>
</dbReference>
<dbReference type="Proteomes" id="UP000034190">
    <property type="component" value="Unassembled WGS sequence"/>
</dbReference>
<dbReference type="InterPro" id="IPR011130">
    <property type="entry name" value="SecA_preprotein_X-link_dom"/>
</dbReference>
<keyword evidence="10 12" id="KW-0811">Translocation</keyword>
<dbReference type="InterPro" id="IPR000185">
    <property type="entry name" value="SecA"/>
</dbReference>
<dbReference type="InterPro" id="IPR020937">
    <property type="entry name" value="SecA_CS"/>
</dbReference>
<comment type="function">
    <text evidence="12">Part of the Sec protein translocase complex. Interacts with the SecYEG preprotein conducting channel. Has a central role in coupling the hydrolysis of ATP to the transfer of proteins into and across the cell membrane, serving as an ATP-driven molecular motor driving the stepwise translocation of polypeptide chains across the membrane.</text>
</comment>
<dbReference type="Gene3D" id="1.10.3060.10">
    <property type="entry name" value="Helical scaffold and wing domains of SecA"/>
    <property type="match status" value="1"/>
</dbReference>
<dbReference type="FunFam" id="3.40.50.300:FF:000113">
    <property type="entry name" value="Preprotein translocase subunit SecA"/>
    <property type="match status" value="1"/>
</dbReference>
<reference evidence="18 19" key="1">
    <citation type="journal article" date="2015" name="Nature">
        <title>rRNA introns, odd ribosomes, and small enigmatic genomes across a large radiation of phyla.</title>
        <authorList>
            <person name="Brown C.T."/>
            <person name="Hug L.A."/>
            <person name="Thomas B.C."/>
            <person name="Sharon I."/>
            <person name="Castelle C.J."/>
            <person name="Singh A."/>
            <person name="Wilkins M.J."/>
            <person name="Williams K.H."/>
            <person name="Banfield J.F."/>
        </authorList>
    </citation>
    <scope>NUCLEOTIDE SEQUENCE [LARGE SCALE GENOMIC DNA]</scope>
</reference>
<gene>
    <name evidence="12" type="primary">secA</name>
    <name evidence="18" type="ORF">UU43_C0004G0049</name>
</gene>
<dbReference type="InterPro" id="IPR001650">
    <property type="entry name" value="Helicase_C-like"/>
</dbReference>
<dbReference type="NCBIfam" id="NF009538">
    <property type="entry name" value="PRK12904.1"/>
    <property type="match status" value="1"/>
</dbReference>
<dbReference type="InterPro" id="IPR044722">
    <property type="entry name" value="SecA_SF2_C"/>
</dbReference>
<evidence type="ECO:0000256" key="11">
    <source>
        <dbReference type="ARBA" id="ARBA00023136"/>
    </source>
</evidence>
<dbReference type="PATRIC" id="fig|1618635.3.peg.347"/>
<dbReference type="GO" id="GO:0006605">
    <property type="term" value="P:protein targeting"/>
    <property type="evidence" value="ECO:0007669"/>
    <property type="project" value="UniProtKB-UniRule"/>
</dbReference>
<dbReference type="InterPro" id="IPR011115">
    <property type="entry name" value="SecA_DEAD"/>
</dbReference>
<keyword evidence="5 12" id="KW-0963">Cytoplasm</keyword>
<feature type="domain" description="Helicase ATP-binding" evidence="15">
    <location>
        <begin position="97"/>
        <end position="286"/>
    </location>
</feature>
<dbReference type="Pfam" id="PF07517">
    <property type="entry name" value="SecA_DEAD"/>
    <property type="match status" value="1"/>
</dbReference>
<dbReference type="Pfam" id="PF07516">
    <property type="entry name" value="SecA_SW"/>
    <property type="match status" value="1"/>
</dbReference>
<keyword evidence="3 12" id="KW-0813">Transport</keyword>
<dbReference type="InterPro" id="IPR036670">
    <property type="entry name" value="SecA_X-link_sf"/>
</dbReference>
<dbReference type="InterPro" id="IPR014018">
    <property type="entry name" value="SecA_motor_DEAD"/>
</dbReference>
<keyword evidence="9 12" id="KW-1278">Translocase</keyword>
<dbReference type="SUPFAM" id="SSF81767">
    <property type="entry name" value="Pre-protein crosslinking domain of SecA"/>
    <property type="match status" value="1"/>
</dbReference>
<evidence type="ECO:0000256" key="4">
    <source>
        <dbReference type="ARBA" id="ARBA00022475"/>
    </source>
</evidence>
<dbReference type="Pfam" id="PF21090">
    <property type="entry name" value="P-loop_SecA"/>
    <property type="match status" value="2"/>
</dbReference>
<evidence type="ECO:0000256" key="3">
    <source>
        <dbReference type="ARBA" id="ARBA00022448"/>
    </source>
</evidence>
<comment type="caution">
    <text evidence="18">The sequence shown here is derived from an EMBL/GenBank/DDBJ whole genome shotgun (WGS) entry which is preliminary data.</text>
</comment>
<keyword evidence="8 12" id="KW-0653">Protein transport</keyword>
<feature type="binding site" evidence="12">
    <location>
        <begin position="113"/>
        <end position="117"/>
    </location>
    <ligand>
        <name>ATP</name>
        <dbReference type="ChEBI" id="CHEBI:30616"/>
    </ligand>
</feature>
<dbReference type="SMART" id="SM00957">
    <property type="entry name" value="SecA_DEAD"/>
    <property type="match status" value="1"/>
</dbReference>